<dbReference type="InterPro" id="IPR024930">
    <property type="entry name" value="Skp_dom_sf"/>
</dbReference>
<dbReference type="EMBL" id="CP001801">
    <property type="protein sequence ID" value="ACX94926.1"/>
    <property type="molecule type" value="Genomic_DNA"/>
</dbReference>
<evidence type="ECO:0000256" key="2">
    <source>
        <dbReference type="PIRNR" id="PIRNR002094"/>
    </source>
</evidence>
<dbReference type="PIRSF" id="PIRSF002094">
    <property type="entry name" value="OMP26_Skp"/>
    <property type="match status" value="1"/>
</dbReference>
<dbReference type="Gene3D" id="3.30.910.20">
    <property type="entry name" value="Skp domain"/>
    <property type="match status" value="1"/>
</dbReference>
<organism evidence="3 4">
    <name type="scientific">Halothiobacillus neapolitanus (strain ATCC 23641 / DSM 15147 / CIP 104769 / NCIMB 8539 / c2)</name>
    <name type="common">Thiobacillus neapolitanus</name>
    <dbReference type="NCBI Taxonomy" id="555778"/>
    <lineage>
        <taxon>Bacteria</taxon>
        <taxon>Pseudomonadati</taxon>
        <taxon>Pseudomonadota</taxon>
        <taxon>Gammaproteobacteria</taxon>
        <taxon>Chromatiales</taxon>
        <taxon>Halothiobacillaceae</taxon>
        <taxon>Halothiobacillus</taxon>
    </lineage>
</organism>
<protein>
    <submittedName>
        <fullName evidence="3">Outer membrane chaperone Skp (OmpH)</fullName>
    </submittedName>
</protein>
<dbReference type="AlphaFoldDB" id="D0KVZ9"/>
<dbReference type="GO" id="GO:0051082">
    <property type="term" value="F:unfolded protein binding"/>
    <property type="evidence" value="ECO:0007669"/>
    <property type="project" value="InterPro"/>
</dbReference>
<evidence type="ECO:0000313" key="3">
    <source>
        <dbReference type="EMBL" id="ACX94926.1"/>
    </source>
</evidence>
<accession>D0KVZ9</accession>
<dbReference type="eggNOG" id="COG2825">
    <property type="taxonomic scope" value="Bacteria"/>
</dbReference>
<name>D0KVZ9_HALNC</name>
<dbReference type="GO" id="GO:0005829">
    <property type="term" value="C:cytosol"/>
    <property type="evidence" value="ECO:0007669"/>
    <property type="project" value="TreeGrafter"/>
</dbReference>
<dbReference type="HOGENOM" id="CLU_101388_1_1_6"/>
<reference evidence="3 4" key="1">
    <citation type="submission" date="2009-10" db="EMBL/GenBank/DDBJ databases">
        <title>Complete sequence of Halothiobacillus neapolitanus c2.</title>
        <authorList>
            <consortium name="US DOE Joint Genome Institute"/>
            <person name="Lucas S."/>
            <person name="Copeland A."/>
            <person name="Lapidus A."/>
            <person name="Glavina del Rio T."/>
            <person name="Tice H."/>
            <person name="Bruce D."/>
            <person name="Goodwin L."/>
            <person name="Pitluck S."/>
            <person name="Davenport K."/>
            <person name="Brettin T."/>
            <person name="Detter J.C."/>
            <person name="Han C."/>
            <person name="Tapia R."/>
            <person name="Larimer F."/>
            <person name="Land M."/>
            <person name="Hauser L."/>
            <person name="Kyrpides N."/>
            <person name="Mikhailova N."/>
            <person name="Kerfeld C."/>
            <person name="Cannon G."/>
            <person name="Heinhort S."/>
        </authorList>
    </citation>
    <scope>NUCLEOTIDE SEQUENCE [LARGE SCALE GENOMIC DNA]</scope>
    <source>
        <strain evidence="4">ATCC 23641 / c2</strain>
    </source>
</reference>
<comment type="similarity">
    <text evidence="2">Belongs to the skp family.</text>
</comment>
<dbReference type="PANTHER" id="PTHR35089">
    <property type="entry name" value="CHAPERONE PROTEIN SKP"/>
    <property type="match status" value="1"/>
</dbReference>
<dbReference type="OrthoDB" id="5294628at2"/>
<dbReference type="Proteomes" id="UP000009102">
    <property type="component" value="Chromosome"/>
</dbReference>
<keyword evidence="1" id="KW-0732">Signal</keyword>
<dbReference type="GO" id="GO:0050821">
    <property type="term" value="P:protein stabilization"/>
    <property type="evidence" value="ECO:0007669"/>
    <property type="project" value="TreeGrafter"/>
</dbReference>
<proteinExistence type="inferred from homology"/>
<dbReference type="STRING" id="555778.Hneap_0060"/>
<dbReference type="Pfam" id="PF03938">
    <property type="entry name" value="OmpH"/>
    <property type="match status" value="1"/>
</dbReference>
<evidence type="ECO:0000256" key="1">
    <source>
        <dbReference type="ARBA" id="ARBA00022729"/>
    </source>
</evidence>
<dbReference type="SUPFAM" id="SSF111384">
    <property type="entry name" value="OmpH-like"/>
    <property type="match status" value="1"/>
</dbReference>
<gene>
    <name evidence="3" type="ordered locus">Hneap_0060</name>
</gene>
<keyword evidence="4" id="KW-1185">Reference proteome</keyword>
<dbReference type="PANTHER" id="PTHR35089:SF1">
    <property type="entry name" value="CHAPERONE PROTEIN SKP"/>
    <property type="match status" value="1"/>
</dbReference>
<sequence length="176" mass="19451">MDRAVRYGLSVLVFLFAAATQAEVLAAPIKVGYVNSVALMEQAPQADIAKHALEREFSPREREIRALQQQAQTLQGRLDNGGASMGDTERSTLRQQLDQKMLRIQQMQSDFQDDLNLKKNEALGKLQQAVLQAIKDVAKTNGYQLVLSDGVVYAAPSVDITKLVAERLKQLAKGKQ</sequence>
<evidence type="ECO:0000313" key="4">
    <source>
        <dbReference type="Proteomes" id="UP000009102"/>
    </source>
</evidence>
<dbReference type="RefSeq" id="WP_012822963.1">
    <property type="nucleotide sequence ID" value="NC_013422.1"/>
</dbReference>
<dbReference type="KEGG" id="hna:Hneap_0060"/>
<dbReference type="SMART" id="SM00935">
    <property type="entry name" value="OmpH"/>
    <property type="match status" value="1"/>
</dbReference>
<dbReference type="InterPro" id="IPR005632">
    <property type="entry name" value="Chaperone_Skp"/>
</dbReference>